<protein>
    <submittedName>
        <fullName evidence="1">Uncharacterized protein</fullName>
    </submittedName>
</protein>
<sequence length="62" mass="7402">MIDHQSNIELIECRIKDFAERVMKHGLESNRISKEDNELIDVLYEYIEDSPDTFLPELEYDV</sequence>
<proteinExistence type="predicted"/>
<gene>
    <name evidence="1" type="ORF">LCGC14_2516380</name>
</gene>
<name>A0A0F9DR27_9ZZZZ</name>
<dbReference type="AlphaFoldDB" id="A0A0F9DR27"/>
<organism evidence="1">
    <name type="scientific">marine sediment metagenome</name>
    <dbReference type="NCBI Taxonomy" id="412755"/>
    <lineage>
        <taxon>unclassified sequences</taxon>
        <taxon>metagenomes</taxon>
        <taxon>ecological metagenomes</taxon>
    </lineage>
</organism>
<comment type="caution">
    <text evidence="1">The sequence shown here is derived from an EMBL/GenBank/DDBJ whole genome shotgun (WGS) entry which is preliminary data.</text>
</comment>
<accession>A0A0F9DR27</accession>
<evidence type="ECO:0000313" key="1">
    <source>
        <dbReference type="EMBL" id="KKL14368.1"/>
    </source>
</evidence>
<reference evidence="1" key="1">
    <citation type="journal article" date="2015" name="Nature">
        <title>Complex archaea that bridge the gap between prokaryotes and eukaryotes.</title>
        <authorList>
            <person name="Spang A."/>
            <person name="Saw J.H."/>
            <person name="Jorgensen S.L."/>
            <person name="Zaremba-Niedzwiedzka K."/>
            <person name="Martijn J."/>
            <person name="Lind A.E."/>
            <person name="van Eijk R."/>
            <person name="Schleper C."/>
            <person name="Guy L."/>
            <person name="Ettema T.J."/>
        </authorList>
    </citation>
    <scope>NUCLEOTIDE SEQUENCE</scope>
</reference>
<dbReference type="EMBL" id="LAZR01040487">
    <property type="protein sequence ID" value="KKL14368.1"/>
    <property type="molecule type" value="Genomic_DNA"/>
</dbReference>